<dbReference type="PANTHER" id="PTHR44167">
    <property type="entry name" value="OVARIAN-SPECIFIC SERINE/THREONINE-PROTEIN KINASE LOK-RELATED"/>
    <property type="match status" value="1"/>
</dbReference>
<evidence type="ECO:0000313" key="2">
    <source>
        <dbReference type="EMBL" id="CUI16370.1"/>
    </source>
</evidence>
<evidence type="ECO:0000259" key="1">
    <source>
        <dbReference type="PROSITE" id="PS50011"/>
    </source>
</evidence>
<organism evidence="2 3">
    <name type="scientific">Candidatus Protochlamydia naegleriophila</name>
    <dbReference type="NCBI Taxonomy" id="389348"/>
    <lineage>
        <taxon>Bacteria</taxon>
        <taxon>Pseudomonadati</taxon>
        <taxon>Chlamydiota</taxon>
        <taxon>Chlamydiia</taxon>
        <taxon>Parachlamydiales</taxon>
        <taxon>Parachlamydiaceae</taxon>
        <taxon>Candidatus Protochlamydia</taxon>
    </lineage>
</organism>
<dbReference type="EMBL" id="LN879502">
    <property type="protein sequence ID" value="CUI16370.1"/>
    <property type="molecule type" value="Genomic_DNA"/>
</dbReference>
<dbReference type="Gene3D" id="1.10.510.10">
    <property type="entry name" value="Transferase(Phosphotransferase) domain 1"/>
    <property type="match status" value="1"/>
</dbReference>
<dbReference type="PATRIC" id="fig|389348.3.peg.814"/>
<dbReference type="CDD" id="cd00180">
    <property type="entry name" value="PKc"/>
    <property type="match status" value="1"/>
</dbReference>
<dbReference type="PANTHER" id="PTHR44167:SF18">
    <property type="entry name" value="PROTEIN KINASE DOMAIN-CONTAINING PROTEIN"/>
    <property type="match status" value="1"/>
</dbReference>
<dbReference type="AlphaFoldDB" id="A0A0U5JCI3"/>
<dbReference type="InterPro" id="IPR008271">
    <property type="entry name" value="Ser/Thr_kinase_AS"/>
</dbReference>
<protein>
    <recommendedName>
        <fullName evidence="1">Protein kinase domain-containing protein</fullName>
    </recommendedName>
</protein>
<dbReference type="KEGG" id="pnl:PNK_0744"/>
<dbReference type="RefSeq" id="WP_059060375.1">
    <property type="nucleotide sequence ID" value="NZ_LN879502.1"/>
</dbReference>
<accession>A0A0U5JCI3</accession>
<dbReference type="SMART" id="SM00220">
    <property type="entry name" value="S_TKc"/>
    <property type="match status" value="1"/>
</dbReference>
<feature type="domain" description="Protein kinase" evidence="1">
    <location>
        <begin position="178"/>
        <end position="446"/>
    </location>
</feature>
<dbReference type="SUPFAM" id="SSF56112">
    <property type="entry name" value="Protein kinase-like (PK-like)"/>
    <property type="match status" value="1"/>
</dbReference>
<dbReference type="GO" id="GO:0004674">
    <property type="term" value="F:protein serine/threonine kinase activity"/>
    <property type="evidence" value="ECO:0007669"/>
    <property type="project" value="TreeGrafter"/>
</dbReference>
<sequence>MITPATSSHQTVYTFSQTPNDDVNGKAIYQQKSFPPFLKPDLHAYLHNHTTNQNPPPKPQTKLFTRLYSQCSKNCIPKTHLCGLARLKQEEPKKNTEEAENVSKNRSVHIEKLMSFNLPVSRSILEALYKQLDEQSDFLFNQEIIYPALFKCTFGSAEENKFYLEAHKSGKIFLLMFNTKATKISSGSVKRVIKAFELNDPGKIYAYARSKQKVQKNAYNQLENEEEFLGLLNGVKHLVKVYSLHYYGNHQAIVMDYYPEDLFTTLTNIQNQTIFLSAELKIGFCRQLLEFLKEMHQRGIIHRDIKPENLFIKGGCKLKVADFGLSCRDSDQSKLEQAVGTLSYLAPEGWSFNFESRNKSLDIWSAGCVAWLLLKGETFPWFGLDLKSREDEGNLLEQIYQFHLTLPSRRDYVGILLWHMLDPDPKQRWTAQQCLTYIDKTITPLMIASPK</sequence>
<evidence type="ECO:0000313" key="3">
    <source>
        <dbReference type="Proteomes" id="UP000069902"/>
    </source>
</evidence>
<dbReference type="Proteomes" id="UP000069902">
    <property type="component" value="Chromosome cPNK"/>
</dbReference>
<gene>
    <name evidence="2" type="ORF">PNK_0744</name>
</gene>
<proteinExistence type="predicted"/>
<dbReference type="GO" id="GO:0005524">
    <property type="term" value="F:ATP binding"/>
    <property type="evidence" value="ECO:0007669"/>
    <property type="project" value="InterPro"/>
</dbReference>
<dbReference type="STRING" id="389348.PNK_0744"/>
<name>A0A0U5JCI3_9BACT</name>
<dbReference type="InterPro" id="IPR011009">
    <property type="entry name" value="Kinase-like_dom_sf"/>
</dbReference>
<dbReference type="InterPro" id="IPR000719">
    <property type="entry name" value="Prot_kinase_dom"/>
</dbReference>
<dbReference type="InParanoid" id="A0A0U5JCI3"/>
<reference evidence="3" key="1">
    <citation type="submission" date="2015-09" db="EMBL/GenBank/DDBJ databases">
        <authorList>
            <person name="Bertelli C."/>
        </authorList>
    </citation>
    <scope>NUCLEOTIDE SEQUENCE [LARGE SCALE GENOMIC DNA]</scope>
    <source>
        <strain evidence="3">KNic</strain>
    </source>
</reference>
<dbReference type="PROSITE" id="PS50011">
    <property type="entry name" value="PROTEIN_KINASE_DOM"/>
    <property type="match status" value="1"/>
</dbReference>
<dbReference type="PROSITE" id="PS00108">
    <property type="entry name" value="PROTEIN_KINASE_ST"/>
    <property type="match status" value="1"/>
</dbReference>
<keyword evidence="3" id="KW-1185">Reference proteome</keyword>
<dbReference type="GO" id="GO:0005737">
    <property type="term" value="C:cytoplasm"/>
    <property type="evidence" value="ECO:0007669"/>
    <property type="project" value="TreeGrafter"/>
</dbReference>
<dbReference type="Pfam" id="PF00069">
    <property type="entry name" value="Pkinase"/>
    <property type="match status" value="1"/>
</dbReference>